<dbReference type="PANTHER" id="PTHR43335:SF4">
    <property type="entry name" value="ABC TRANSPORTER, ATP-BINDING PROTEIN"/>
    <property type="match status" value="1"/>
</dbReference>
<keyword evidence="2" id="KW-0813">Transport</keyword>
<reference evidence="4" key="2">
    <citation type="submission" date="2020-09" db="EMBL/GenBank/DDBJ databases">
        <authorList>
            <person name="Sun Q."/>
            <person name="Zhou Y."/>
        </authorList>
    </citation>
    <scope>NUCLEOTIDE SEQUENCE</scope>
    <source>
        <strain evidence="4">CGMCC 1.16134</strain>
    </source>
</reference>
<name>A0A917C3Y4_9BACL</name>
<reference evidence="4" key="1">
    <citation type="journal article" date="2014" name="Int. J. Syst. Evol. Microbiol.">
        <title>Complete genome sequence of Corynebacterium casei LMG S-19264T (=DSM 44701T), isolated from a smear-ripened cheese.</title>
        <authorList>
            <consortium name="US DOE Joint Genome Institute (JGI-PGF)"/>
            <person name="Walter F."/>
            <person name="Albersmeier A."/>
            <person name="Kalinowski J."/>
            <person name="Ruckert C."/>
        </authorList>
    </citation>
    <scope>NUCLEOTIDE SEQUENCE</scope>
    <source>
        <strain evidence="4">CGMCC 1.16134</strain>
    </source>
</reference>
<feature type="domain" description="ABC transporter" evidence="3">
    <location>
        <begin position="3"/>
        <end position="54"/>
    </location>
</feature>
<dbReference type="Gene3D" id="3.40.50.300">
    <property type="entry name" value="P-loop containing nucleotide triphosphate hydrolases"/>
    <property type="match status" value="1"/>
</dbReference>
<comment type="similarity">
    <text evidence="1">Belongs to the ABC transporter superfamily.</text>
</comment>
<proteinExistence type="inferred from homology"/>
<dbReference type="GO" id="GO:0005524">
    <property type="term" value="F:ATP binding"/>
    <property type="evidence" value="ECO:0007669"/>
    <property type="project" value="InterPro"/>
</dbReference>
<accession>A0A917C3Y4</accession>
<dbReference type="GO" id="GO:0016887">
    <property type="term" value="F:ATP hydrolysis activity"/>
    <property type="evidence" value="ECO:0007669"/>
    <property type="project" value="InterPro"/>
</dbReference>
<evidence type="ECO:0000256" key="1">
    <source>
        <dbReference type="ARBA" id="ARBA00005417"/>
    </source>
</evidence>
<dbReference type="EMBL" id="BMKR01000005">
    <property type="protein sequence ID" value="GGF71064.1"/>
    <property type="molecule type" value="Genomic_DNA"/>
</dbReference>
<sequence length="197" mass="21344">MPDSRIDEVLAIVRLTESAKEKVGGYSLGMKQRLGLASALLRKPQLLILDEPTNGLDPAGIQEIRQLMLTLTREQGLTIMLSSHLLSEVDTIADEIGIINGGKLVFQGGLVTLQNKSRKVLHLALDRPEEAARTLAEQGIGVECRGRTISVSLEGETPLMQAQIFKALSGFNILEVKETAKSLEDIFLELTGKGASL</sequence>
<dbReference type="PANTHER" id="PTHR43335">
    <property type="entry name" value="ABC TRANSPORTER, ATP-BINDING PROTEIN"/>
    <property type="match status" value="1"/>
</dbReference>
<evidence type="ECO:0000313" key="5">
    <source>
        <dbReference type="Proteomes" id="UP000637643"/>
    </source>
</evidence>
<evidence type="ECO:0000259" key="3">
    <source>
        <dbReference type="Pfam" id="PF00005"/>
    </source>
</evidence>
<gene>
    <name evidence="4" type="ORF">GCM10010912_15280</name>
</gene>
<dbReference type="RefSeq" id="WP_308424210.1">
    <property type="nucleotide sequence ID" value="NZ_BMKR01000005.1"/>
</dbReference>
<dbReference type="InterPro" id="IPR027417">
    <property type="entry name" value="P-loop_NTPase"/>
</dbReference>
<evidence type="ECO:0000313" key="4">
    <source>
        <dbReference type="EMBL" id="GGF71064.1"/>
    </source>
</evidence>
<organism evidence="4 5">
    <name type="scientific">Paenibacillus albidus</name>
    <dbReference type="NCBI Taxonomy" id="2041023"/>
    <lineage>
        <taxon>Bacteria</taxon>
        <taxon>Bacillati</taxon>
        <taxon>Bacillota</taxon>
        <taxon>Bacilli</taxon>
        <taxon>Bacillales</taxon>
        <taxon>Paenibacillaceae</taxon>
        <taxon>Paenibacillus</taxon>
    </lineage>
</organism>
<comment type="caution">
    <text evidence="4">The sequence shown here is derived from an EMBL/GenBank/DDBJ whole genome shotgun (WGS) entry which is preliminary data.</text>
</comment>
<dbReference type="AlphaFoldDB" id="A0A917C3Y4"/>
<protein>
    <recommendedName>
        <fullName evidence="3">ABC transporter domain-containing protein</fullName>
    </recommendedName>
</protein>
<dbReference type="SUPFAM" id="SSF52540">
    <property type="entry name" value="P-loop containing nucleoside triphosphate hydrolases"/>
    <property type="match status" value="1"/>
</dbReference>
<dbReference type="InterPro" id="IPR003439">
    <property type="entry name" value="ABC_transporter-like_ATP-bd"/>
</dbReference>
<keyword evidence="5" id="KW-1185">Reference proteome</keyword>
<dbReference type="Pfam" id="PF00005">
    <property type="entry name" value="ABC_tran"/>
    <property type="match status" value="1"/>
</dbReference>
<evidence type="ECO:0000256" key="2">
    <source>
        <dbReference type="ARBA" id="ARBA00022448"/>
    </source>
</evidence>
<dbReference type="Proteomes" id="UP000637643">
    <property type="component" value="Unassembled WGS sequence"/>
</dbReference>